<evidence type="ECO:0000256" key="1">
    <source>
        <dbReference type="ARBA" id="ARBA00022737"/>
    </source>
</evidence>
<feature type="compositionally biased region" description="Acidic residues" evidence="4">
    <location>
        <begin position="529"/>
        <end position="538"/>
    </location>
</feature>
<proteinExistence type="predicted"/>
<evidence type="ECO:0000256" key="4">
    <source>
        <dbReference type="SAM" id="MobiDB-lite"/>
    </source>
</evidence>
<comment type="caution">
    <text evidence="5">The sequence shown here is derived from an EMBL/GenBank/DDBJ whole genome shotgun (WGS) entry which is preliminary data.</text>
</comment>
<evidence type="ECO:0000313" key="6">
    <source>
        <dbReference type="Proteomes" id="UP000886653"/>
    </source>
</evidence>
<feature type="region of interest" description="Disordered" evidence="4">
    <location>
        <begin position="380"/>
        <end position="538"/>
    </location>
</feature>
<feature type="compositionally biased region" description="Polar residues" evidence="4">
    <location>
        <begin position="315"/>
        <end position="331"/>
    </location>
</feature>
<dbReference type="PANTHER" id="PTHR24171">
    <property type="entry name" value="ANKYRIN REPEAT DOMAIN-CONTAINING PROTEIN 39-RELATED"/>
    <property type="match status" value="1"/>
</dbReference>
<name>A0A9P6TBW8_9BASI</name>
<keyword evidence="2 3" id="KW-0040">ANK repeat</keyword>
<keyword evidence="6" id="KW-1185">Reference proteome</keyword>
<dbReference type="PROSITE" id="PS50088">
    <property type="entry name" value="ANK_REPEAT"/>
    <property type="match status" value="2"/>
</dbReference>
<accession>A0A9P6TBW8</accession>
<feature type="region of interest" description="Disordered" evidence="4">
    <location>
        <begin position="311"/>
        <end position="349"/>
    </location>
</feature>
<feature type="repeat" description="ANK" evidence="3">
    <location>
        <begin position="137"/>
        <end position="169"/>
    </location>
</feature>
<sequence length="538" mass="57062">MSTSSSAASKRRHTHPEPLPFQDERAPSARLARAIQSSSLHLVRRLLETAINSDGSPLDPRQPDPVTRKTSLIVAAEVGDLEMCRMLIEEYNVESEAVSRDPENNTVIHLAAASGSTDIITLYHSHYPFVLDWANAEGMTALHVASQKGHEATVSLLLDLHADVELTDNEGNTCLHYAAGWGHLKIVLLLIDRGCPFWAKNNSTFTASDYAFSFSIQSALQESARAHFESKKSQQRHRQRDREKERAQRTVVAAAAAAAGNSSERAGSPSASSFRSRRPAPLRNEETLAGLGVSLNASNRSTSMPQVNPIVTARMPSSPNAFSTTTPTSMASMKKPSSQSTTSSKPLVSPIHPFTAKTVSQLMSKDLEAIQHFRTRSGSVATSLASSSTGAGMGATPSPKLTTHFNSESPTTASGGGSSRLIPFQLSNTTERTGGTSTPSLRTRKSSGNLMASIAGVNASDGRHRAGSTDSDKSGGGGGLSFRDGLSRLRYLKGTGSGSGGRPPPLVLESVPGSPIVVQGGLQGGHDGDYDEYESQDS</sequence>
<dbReference type="EMBL" id="MU167283">
    <property type="protein sequence ID" value="KAG0145058.1"/>
    <property type="molecule type" value="Genomic_DNA"/>
</dbReference>
<feature type="region of interest" description="Disordered" evidence="4">
    <location>
        <begin position="1"/>
        <end position="30"/>
    </location>
</feature>
<dbReference type="SUPFAM" id="SSF48403">
    <property type="entry name" value="Ankyrin repeat"/>
    <property type="match status" value="1"/>
</dbReference>
<dbReference type="InterPro" id="IPR036770">
    <property type="entry name" value="Ankyrin_rpt-contain_sf"/>
</dbReference>
<dbReference type="AlphaFoldDB" id="A0A9P6TBW8"/>
<feature type="compositionally biased region" description="Polar residues" evidence="4">
    <location>
        <begin position="425"/>
        <end position="450"/>
    </location>
</feature>
<feature type="repeat" description="ANK" evidence="3">
    <location>
        <begin position="170"/>
        <end position="202"/>
    </location>
</feature>
<feature type="compositionally biased region" description="Low complexity" evidence="4">
    <location>
        <begin position="253"/>
        <end position="274"/>
    </location>
</feature>
<reference evidence="5" key="1">
    <citation type="submission" date="2013-11" db="EMBL/GenBank/DDBJ databases">
        <title>Genome sequence of the fusiform rust pathogen reveals effectors for host alternation and coevolution with pine.</title>
        <authorList>
            <consortium name="DOE Joint Genome Institute"/>
            <person name="Smith K."/>
            <person name="Pendleton A."/>
            <person name="Kubisiak T."/>
            <person name="Anderson C."/>
            <person name="Salamov A."/>
            <person name="Aerts A."/>
            <person name="Riley R."/>
            <person name="Clum A."/>
            <person name="Lindquist E."/>
            <person name="Ence D."/>
            <person name="Campbell M."/>
            <person name="Kronenberg Z."/>
            <person name="Feau N."/>
            <person name="Dhillon B."/>
            <person name="Hamelin R."/>
            <person name="Burleigh J."/>
            <person name="Smith J."/>
            <person name="Yandell M."/>
            <person name="Nelson C."/>
            <person name="Grigoriev I."/>
            <person name="Davis J."/>
        </authorList>
    </citation>
    <scope>NUCLEOTIDE SEQUENCE</scope>
    <source>
        <strain evidence="5">G11</strain>
    </source>
</reference>
<dbReference type="OrthoDB" id="341259at2759"/>
<keyword evidence="1" id="KW-0677">Repeat</keyword>
<evidence type="ECO:0008006" key="7">
    <source>
        <dbReference type="Google" id="ProtNLM"/>
    </source>
</evidence>
<protein>
    <recommendedName>
        <fullName evidence="7">Ankyrin</fullName>
    </recommendedName>
</protein>
<dbReference type="SMART" id="SM00248">
    <property type="entry name" value="ANK"/>
    <property type="match status" value="4"/>
</dbReference>
<dbReference type="PROSITE" id="PS50297">
    <property type="entry name" value="ANK_REP_REGION"/>
    <property type="match status" value="2"/>
</dbReference>
<evidence type="ECO:0000313" key="5">
    <source>
        <dbReference type="EMBL" id="KAG0145058.1"/>
    </source>
</evidence>
<organism evidence="5 6">
    <name type="scientific">Cronartium quercuum f. sp. fusiforme G11</name>
    <dbReference type="NCBI Taxonomy" id="708437"/>
    <lineage>
        <taxon>Eukaryota</taxon>
        <taxon>Fungi</taxon>
        <taxon>Dikarya</taxon>
        <taxon>Basidiomycota</taxon>
        <taxon>Pucciniomycotina</taxon>
        <taxon>Pucciniomycetes</taxon>
        <taxon>Pucciniales</taxon>
        <taxon>Coleosporiaceae</taxon>
        <taxon>Cronartium</taxon>
    </lineage>
</organism>
<dbReference type="InterPro" id="IPR002110">
    <property type="entry name" value="Ankyrin_rpt"/>
</dbReference>
<dbReference type="Proteomes" id="UP000886653">
    <property type="component" value="Unassembled WGS sequence"/>
</dbReference>
<feature type="compositionally biased region" description="Low complexity" evidence="4">
    <location>
        <begin position="380"/>
        <end position="398"/>
    </location>
</feature>
<evidence type="ECO:0000256" key="2">
    <source>
        <dbReference type="ARBA" id="ARBA00023043"/>
    </source>
</evidence>
<feature type="compositionally biased region" description="Low complexity" evidence="4">
    <location>
        <begin position="332"/>
        <end position="346"/>
    </location>
</feature>
<evidence type="ECO:0000256" key="3">
    <source>
        <dbReference type="PROSITE-ProRule" id="PRU00023"/>
    </source>
</evidence>
<dbReference type="Gene3D" id="1.25.40.20">
    <property type="entry name" value="Ankyrin repeat-containing domain"/>
    <property type="match status" value="1"/>
</dbReference>
<gene>
    <name evidence="5" type="ORF">CROQUDRAFT_94278</name>
</gene>
<dbReference type="Pfam" id="PF12796">
    <property type="entry name" value="Ank_2"/>
    <property type="match status" value="2"/>
</dbReference>
<feature type="compositionally biased region" description="Polar residues" evidence="4">
    <location>
        <begin position="399"/>
        <end position="413"/>
    </location>
</feature>
<feature type="region of interest" description="Disordered" evidence="4">
    <location>
        <begin position="225"/>
        <end position="283"/>
    </location>
</feature>